<dbReference type="Gene3D" id="3.40.30.10">
    <property type="entry name" value="Glutaredoxin"/>
    <property type="match status" value="1"/>
</dbReference>
<comment type="subcellular location">
    <subcellularLocation>
        <location evidence="1">Mitochondrion</location>
    </subcellularLocation>
</comment>
<comment type="caution">
    <text evidence="7">The sequence shown here is derived from an EMBL/GenBank/DDBJ whole genome shotgun (WGS) entry which is preliminary data.</text>
</comment>
<gene>
    <name evidence="7" type="ORF">BDW59DRAFT_3516</name>
</gene>
<evidence type="ECO:0000313" key="8">
    <source>
        <dbReference type="Proteomes" id="UP001610335"/>
    </source>
</evidence>
<evidence type="ECO:0000256" key="1">
    <source>
        <dbReference type="ARBA" id="ARBA00004173"/>
    </source>
</evidence>
<protein>
    <recommendedName>
        <fullName evidence="6">Large ribosomal subunit protein mL53</fullName>
    </recommendedName>
</protein>
<dbReference type="GO" id="GO:0005840">
    <property type="term" value="C:ribosome"/>
    <property type="evidence" value="ECO:0007669"/>
    <property type="project" value="UniProtKB-KW"/>
</dbReference>
<dbReference type="EMBL" id="JBFXLS010000001">
    <property type="protein sequence ID" value="KAL2835108.1"/>
    <property type="molecule type" value="Genomic_DNA"/>
</dbReference>
<dbReference type="Proteomes" id="UP001610335">
    <property type="component" value="Unassembled WGS sequence"/>
</dbReference>
<evidence type="ECO:0000313" key="7">
    <source>
        <dbReference type="EMBL" id="KAL2835108.1"/>
    </source>
</evidence>
<sequence length="106" mass="11723">MTIPLQTITTLRTTFNPFARTARPCRLLLSLLRNPSTIPAGSATHIDIKVTQLPRASTKEPELTVGFKGGKEVKIEVGKREMKIGDVVEEIARVGRIIEREQSLKG</sequence>
<accession>A0ABR4J7U4</accession>
<proteinExistence type="inferred from homology"/>
<evidence type="ECO:0000256" key="3">
    <source>
        <dbReference type="ARBA" id="ARBA00022980"/>
    </source>
</evidence>
<organism evidence="7 8">
    <name type="scientific">Aspergillus cavernicola</name>
    <dbReference type="NCBI Taxonomy" id="176166"/>
    <lineage>
        <taxon>Eukaryota</taxon>
        <taxon>Fungi</taxon>
        <taxon>Dikarya</taxon>
        <taxon>Ascomycota</taxon>
        <taxon>Pezizomycotina</taxon>
        <taxon>Eurotiomycetes</taxon>
        <taxon>Eurotiomycetidae</taxon>
        <taxon>Eurotiales</taxon>
        <taxon>Aspergillaceae</taxon>
        <taxon>Aspergillus</taxon>
        <taxon>Aspergillus subgen. Nidulantes</taxon>
    </lineage>
</organism>
<dbReference type="InterPro" id="IPR019716">
    <property type="entry name" value="Ribosomal_mL53"/>
</dbReference>
<keyword evidence="5" id="KW-0687">Ribonucleoprotein</keyword>
<keyword evidence="4" id="KW-0496">Mitochondrion</keyword>
<keyword evidence="3 7" id="KW-0689">Ribosomal protein</keyword>
<reference evidence="7 8" key="1">
    <citation type="submission" date="2024-07" db="EMBL/GenBank/DDBJ databases">
        <title>Section-level genome sequencing and comparative genomics of Aspergillus sections Usti and Cavernicolus.</title>
        <authorList>
            <consortium name="Lawrence Berkeley National Laboratory"/>
            <person name="Nybo J.L."/>
            <person name="Vesth T.C."/>
            <person name="Theobald S."/>
            <person name="Frisvad J.C."/>
            <person name="Larsen T.O."/>
            <person name="Kjaerboelling I."/>
            <person name="Rothschild-Mancinelli K."/>
            <person name="Lyhne E.K."/>
            <person name="Kogle M.E."/>
            <person name="Barry K."/>
            <person name="Clum A."/>
            <person name="Na H."/>
            <person name="Ledsgaard L."/>
            <person name="Lin J."/>
            <person name="Lipzen A."/>
            <person name="Kuo A."/>
            <person name="Riley R."/>
            <person name="Mondo S."/>
            <person name="LaButti K."/>
            <person name="Haridas S."/>
            <person name="Pangalinan J."/>
            <person name="Salamov A.A."/>
            <person name="Simmons B.A."/>
            <person name="Magnuson J.K."/>
            <person name="Chen J."/>
            <person name="Drula E."/>
            <person name="Henrissat B."/>
            <person name="Wiebenga A."/>
            <person name="Lubbers R.J."/>
            <person name="Gomes A.C."/>
            <person name="Makela M.R."/>
            <person name="Stajich J."/>
            <person name="Grigoriev I.V."/>
            <person name="Mortensen U.H."/>
            <person name="De vries R.P."/>
            <person name="Baker S.E."/>
            <person name="Andersen M.R."/>
        </authorList>
    </citation>
    <scope>NUCLEOTIDE SEQUENCE [LARGE SCALE GENOMIC DNA]</scope>
    <source>
        <strain evidence="7 8">CBS 600.67</strain>
    </source>
</reference>
<dbReference type="Pfam" id="PF10780">
    <property type="entry name" value="MRP_L53"/>
    <property type="match status" value="1"/>
</dbReference>
<evidence type="ECO:0000256" key="6">
    <source>
        <dbReference type="ARBA" id="ARBA00035180"/>
    </source>
</evidence>
<evidence type="ECO:0000256" key="5">
    <source>
        <dbReference type="ARBA" id="ARBA00023274"/>
    </source>
</evidence>
<evidence type="ECO:0000256" key="2">
    <source>
        <dbReference type="ARBA" id="ARBA00005557"/>
    </source>
</evidence>
<name>A0ABR4J7U4_9EURO</name>
<comment type="similarity">
    <text evidence="2">Belongs to the mitochondrion-specific ribosomal protein mL53 family.</text>
</comment>
<evidence type="ECO:0000256" key="4">
    <source>
        <dbReference type="ARBA" id="ARBA00023128"/>
    </source>
</evidence>
<keyword evidence="8" id="KW-1185">Reference proteome</keyword>